<evidence type="ECO:0000313" key="9">
    <source>
        <dbReference type="EMBL" id="KAK4406375.1"/>
    </source>
</evidence>
<dbReference type="Pfam" id="PF00168">
    <property type="entry name" value="C2"/>
    <property type="match status" value="1"/>
</dbReference>
<dbReference type="InterPro" id="IPR038508">
    <property type="entry name" value="ArfGAP_dom_sf"/>
</dbReference>
<dbReference type="GO" id="GO:0005543">
    <property type="term" value="F:phospholipid binding"/>
    <property type="evidence" value="ECO:0007669"/>
    <property type="project" value="InterPro"/>
</dbReference>
<evidence type="ECO:0000256" key="1">
    <source>
        <dbReference type="ARBA" id="ARBA00022468"/>
    </source>
</evidence>
<accession>A0AAE1X6V1</accession>
<evidence type="ECO:0000256" key="3">
    <source>
        <dbReference type="ARBA" id="ARBA00022771"/>
    </source>
</evidence>
<evidence type="ECO:0000313" key="10">
    <source>
        <dbReference type="Proteomes" id="UP001289374"/>
    </source>
</evidence>
<dbReference type="PANTHER" id="PTHR46220:SF2">
    <property type="entry name" value="ADP-RIBOSYLATION FACTOR GTPASE-ACTIVATING PROTEIN AGD11-RELATED"/>
    <property type="match status" value="1"/>
</dbReference>
<comment type="caution">
    <text evidence="9">The sequence shown here is derived from an EMBL/GenBank/DDBJ whole genome shotgun (WGS) entry which is preliminary data.</text>
</comment>
<dbReference type="PRINTS" id="PR00405">
    <property type="entry name" value="REVINTRACTNG"/>
</dbReference>
<name>A0AAE1X6V1_9LAMI</name>
<evidence type="ECO:0000256" key="6">
    <source>
        <dbReference type="PROSITE-ProRule" id="PRU00288"/>
    </source>
</evidence>
<dbReference type="SUPFAM" id="SSF49562">
    <property type="entry name" value="C2 domain (Calcium/lipid-binding domain, CaLB)"/>
    <property type="match status" value="1"/>
</dbReference>
<dbReference type="Gene3D" id="1.10.220.150">
    <property type="entry name" value="Arf GTPase activating protein"/>
    <property type="match status" value="1"/>
</dbReference>
<evidence type="ECO:0000256" key="4">
    <source>
        <dbReference type="ARBA" id="ARBA00022833"/>
    </source>
</evidence>
<organism evidence="9 10">
    <name type="scientific">Sesamum angolense</name>
    <dbReference type="NCBI Taxonomy" id="2727404"/>
    <lineage>
        <taxon>Eukaryota</taxon>
        <taxon>Viridiplantae</taxon>
        <taxon>Streptophyta</taxon>
        <taxon>Embryophyta</taxon>
        <taxon>Tracheophyta</taxon>
        <taxon>Spermatophyta</taxon>
        <taxon>Magnoliopsida</taxon>
        <taxon>eudicotyledons</taxon>
        <taxon>Gunneridae</taxon>
        <taxon>Pentapetalae</taxon>
        <taxon>asterids</taxon>
        <taxon>lamiids</taxon>
        <taxon>Lamiales</taxon>
        <taxon>Pedaliaceae</taxon>
        <taxon>Sesamum</taxon>
    </lineage>
</organism>
<dbReference type="InterPro" id="IPR000008">
    <property type="entry name" value="C2_dom"/>
</dbReference>
<keyword evidence="4" id="KW-0862">Zinc</keyword>
<dbReference type="CDD" id="cd08204">
    <property type="entry name" value="ArfGap"/>
    <property type="match status" value="1"/>
</dbReference>
<feature type="domain" description="C2" evidence="7">
    <location>
        <begin position="187"/>
        <end position="303"/>
    </location>
</feature>
<evidence type="ECO:0000259" key="8">
    <source>
        <dbReference type="PROSITE" id="PS50115"/>
    </source>
</evidence>
<dbReference type="PANTHER" id="PTHR46220">
    <property type="entry name" value="ADP-RIBOSYLATION FACTOR GTPASE-ACTIVATING PROTEIN AGD12"/>
    <property type="match status" value="1"/>
</dbReference>
<keyword evidence="2" id="KW-0479">Metal-binding</keyword>
<evidence type="ECO:0000256" key="2">
    <source>
        <dbReference type="ARBA" id="ARBA00022723"/>
    </source>
</evidence>
<dbReference type="InterPro" id="IPR001164">
    <property type="entry name" value="ArfGAP_dom"/>
</dbReference>
<dbReference type="SMART" id="SM00105">
    <property type="entry name" value="ArfGap"/>
    <property type="match status" value="1"/>
</dbReference>
<dbReference type="CDD" id="cd04038">
    <property type="entry name" value="C2_ArfGAP"/>
    <property type="match status" value="1"/>
</dbReference>
<dbReference type="AlphaFoldDB" id="A0AAE1X6V1"/>
<dbReference type="SMART" id="SM00239">
    <property type="entry name" value="C2"/>
    <property type="match status" value="1"/>
</dbReference>
<dbReference type="InterPro" id="IPR044518">
    <property type="entry name" value="ARF_GAP_AGD11/12/13"/>
</dbReference>
<keyword evidence="1" id="KW-0343">GTPase activation</keyword>
<dbReference type="PROSITE" id="PS50115">
    <property type="entry name" value="ARFGAP"/>
    <property type="match status" value="1"/>
</dbReference>
<dbReference type="EMBL" id="JACGWL010000003">
    <property type="protein sequence ID" value="KAK4406375.1"/>
    <property type="molecule type" value="Genomic_DNA"/>
</dbReference>
<feature type="domain" description="Arf-GAP" evidence="8">
    <location>
        <begin position="41"/>
        <end position="163"/>
    </location>
</feature>
<dbReference type="FunFam" id="2.60.40.150:FF:000190">
    <property type="entry name" value="ADP-ribosylation factor GTPase-activating protein AGD12"/>
    <property type="match status" value="1"/>
</dbReference>
<evidence type="ECO:0000256" key="5">
    <source>
        <dbReference type="ARBA" id="ARBA00022837"/>
    </source>
</evidence>
<dbReference type="InterPro" id="IPR037278">
    <property type="entry name" value="ARFGAP/RecO"/>
</dbReference>
<evidence type="ECO:0000259" key="7">
    <source>
        <dbReference type="PROSITE" id="PS50004"/>
    </source>
</evidence>
<dbReference type="PROSITE" id="PS50004">
    <property type="entry name" value="C2"/>
    <property type="match status" value="1"/>
</dbReference>
<reference evidence="9" key="1">
    <citation type="submission" date="2020-06" db="EMBL/GenBank/DDBJ databases">
        <authorList>
            <person name="Li T."/>
            <person name="Hu X."/>
            <person name="Zhang T."/>
            <person name="Song X."/>
            <person name="Zhang H."/>
            <person name="Dai N."/>
            <person name="Sheng W."/>
            <person name="Hou X."/>
            <person name="Wei L."/>
        </authorList>
    </citation>
    <scope>NUCLEOTIDE SEQUENCE</scope>
    <source>
        <strain evidence="9">K16</strain>
        <tissue evidence="9">Leaf</tissue>
    </source>
</reference>
<keyword evidence="10" id="KW-1185">Reference proteome</keyword>
<dbReference type="Pfam" id="PF01412">
    <property type="entry name" value="ArfGap"/>
    <property type="match status" value="1"/>
</dbReference>
<dbReference type="Gene3D" id="2.60.40.150">
    <property type="entry name" value="C2 domain"/>
    <property type="match status" value="1"/>
</dbReference>
<gene>
    <name evidence="9" type="ORF">Sango_0644000</name>
</gene>
<keyword evidence="3 6" id="KW-0863">Zinc-finger</keyword>
<keyword evidence="5" id="KW-0106">Calcium</keyword>
<sequence>MFQVFLSMSSYEWKPLQTGVSAQGNGYILNLPGQSMLIVTSVRLESVLSEAGNRTCADCGSPDPKWVSLSIGAFICIKCSGVHRSLGVHISKVFSVKLDEWTDEQVDALIEMGGNNVVNSKYEACIPHHFRKPKPDSSTVERTDFIRRKYELQQFLDRDLELSCRFPPPLTSNSNSSSCCSPSPPEKRYEKQTTSHRIQGMVEFVGLIKVNIVRGTNLAIRDVLSSDPYVILSLGNQSMKTRVIKNNLNPVWNESLMLSIPENIPPLKLLVYDKDTFSTDDFMGDAEIDIQPLLSAAKASECSSISESTQLGKWKASKENTLVSDGVITLEDGRVKQEISIKLQNVERGVLEIELECVPLTQ</sequence>
<dbReference type="GO" id="GO:0008270">
    <property type="term" value="F:zinc ion binding"/>
    <property type="evidence" value="ECO:0007669"/>
    <property type="project" value="UniProtKB-KW"/>
</dbReference>
<dbReference type="InterPro" id="IPR035892">
    <property type="entry name" value="C2_domain_sf"/>
</dbReference>
<protein>
    <submittedName>
        <fullName evidence="9">ADP-ribosylation factor GTPase-activating protein AGD11</fullName>
    </submittedName>
</protein>
<dbReference type="SUPFAM" id="SSF57863">
    <property type="entry name" value="ArfGap/RecO-like zinc finger"/>
    <property type="match status" value="1"/>
</dbReference>
<dbReference type="Proteomes" id="UP001289374">
    <property type="component" value="Unassembled WGS sequence"/>
</dbReference>
<dbReference type="GO" id="GO:0005096">
    <property type="term" value="F:GTPase activator activity"/>
    <property type="evidence" value="ECO:0007669"/>
    <property type="project" value="UniProtKB-KW"/>
</dbReference>
<proteinExistence type="predicted"/>
<dbReference type="FunFam" id="1.10.220.150:FF:000009">
    <property type="entry name" value="stromal membrane-associated protein 1 isoform X1"/>
    <property type="match status" value="1"/>
</dbReference>
<reference evidence="9" key="2">
    <citation type="journal article" date="2024" name="Plant">
        <title>Genomic evolution and insights into agronomic trait innovations of Sesamum species.</title>
        <authorList>
            <person name="Miao H."/>
            <person name="Wang L."/>
            <person name="Qu L."/>
            <person name="Liu H."/>
            <person name="Sun Y."/>
            <person name="Le M."/>
            <person name="Wang Q."/>
            <person name="Wei S."/>
            <person name="Zheng Y."/>
            <person name="Lin W."/>
            <person name="Duan Y."/>
            <person name="Cao H."/>
            <person name="Xiong S."/>
            <person name="Wang X."/>
            <person name="Wei L."/>
            <person name="Li C."/>
            <person name="Ma Q."/>
            <person name="Ju M."/>
            <person name="Zhao R."/>
            <person name="Li G."/>
            <person name="Mu C."/>
            <person name="Tian Q."/>
            <person name="Mei H."/>
            <person name="Zhang T."/>
            <person name="Gao T."/>
            <person name="Zhang H."/>
        </authorList>
    </citation>
    <scope>NUCLEOTIDE SEQUENCE</scope>
    <source>
        <strain evidence="9">K16</strain>
    </source>
</reference>